<dbReference type="PROSITE" id="PS51898">
    <property type="entry name" value="TYR_RECOMBINASE"/>
    <property type="match status" value="1"/>
</dbReference>
<dbReference type="InterPro" id="IPR050090">
    <property type="entry name" value="Tyrosine_recombinase_XerCD"/>
</dbReference>
<evidence type="ECO:0000313" key="6">
    <source>
        <dbReference type="Proteomes" id="UP000033035"/>
    </source>
</evidence>
<evidence type="ECO:0000256" key="1">
    <source>
        <dbReference type="ARBA" id="ARBA00008857"/>
    </source>
</evidence>
<evidence type="ECO:0000256" key="3">
    <source>
        <dbReference type="ARBA" id="ARBA00023172"/>
    </source>
</evidence>
<dbReference type="GO" id="GO:0015074">
    <property type="term" value="P:DNA integration"/>
    <property type="evidence" value="ECO:0007669"/>
    <property type="project" value="InterPro"/>
</dbReference>
<proteinExistence type="inferred from homology"/>
<dbReference type="Pfam" id="PF13102">
    <property type="entry name" value="Phage_int_SAM_5"/>
    <property type="match status" value="1"/>
</dbReference>
<keyword evidence="3" id="KW-0233">DNA recombination</keyword>
<dbReference type="Proteomes" id="UP000033035">
    <property type="component" value="Unassembled WGS sequence"/>
</dbReference>
<name>A0A0F5JQ64_9BACT</name>
<feature type="domain" description="Tyr recombinase" evidence="4">
    <location>
        <begin position="213"/>
        <end position="383"/>
    </location>
</feature>
<dbReference type="InterPro" id="IPR002104">
    <property type="entry name" value="Integrase_catalytic"/>
</dbReference>
<evidence type="ECO:0000259" key="4">
    <source>
        <dbReference type="PROSITE" id="PS51898"/>
    </source>
</evidence>
<comment type="similarity">
    <text evidence="1">Belongs to the 'phage' integrase family.</text>
</comment>
<evidence type="ECO:0000256" key="2">
    <source>
        <dbReference type="ARBA" id="ARBA00023125"/>
    </source>
</evidence>
<dbReference type="STRING" id="1203610.HMPREF1536_00711"/>
<dbReference type="GO" id="GO:0003677">
    <property type="term" value="F:DNA binding"/>
    <property type="evidence" value="ECO:0007669"/>
    <property type="project" value="UniProtKB-KW"/>
</dbReference>
<dbReference type="HOGENOM" id="CLU_033139_1_0_10"/>
<dbReference type="GO" id="GO:0006310">
    <property type="term" value="P:DNA recombination"/>
    <property type="evidence" value="ECO:0007669"/>
    <property type="project" value="UniProtKB-KW"/>
</dbReference>
<reference evidence="5 6" key="1">
    <citation type="submission" date="2013-04" db="EMBL/GenBank/DDBJ databases">
        <title>The Genome Sequence of Parabacteroides gordonii DSM 23371.</title>
        <authorList>
            <consortium name="The Broad Institute Genomics Platform"/>
            <person name="Earl A."/>
            <person name="Ward D."/>
            <person name="Feldgarden M."/>
            <person name="Gevers D."/>
            <person name="Martens E."/>
            <person name="Sakamoto M."/>
            <person name="Benno Y."/>
            <person name="Suzuki N."/>
            <person name="Matsunaga N."/>
            <person name="Koshihara K."/>
            <person name="Seki M."/>
            <person name="Komiya H."/>
            <person name="Walker B."/>
            <person name="Young S."/>
            <person name="Zeng Q."/>
            <person name="Gargeya S."/>
            <person name="Fitzgerald M."/>
            <person name="Haas B."/>
            <person name="Abouelleil A."/>
            <person name="Allen A.W."/>
            <person name="Alvarado L."/>
            <person name="Arachchi H.M."/>
            <person name="Berlin A.M."/>
            <person name="Chapman S.B."/>
            <person name="Gainer-Dewar J."/>
            <person name="Goldberg J."/>
            <person name="Griggs A."/>
            <person name="Gujja S."/>
            <person name="Hansen M."/>
            <person name="Howarth C."/>
            <person name="Imamovic A."/>
            <person name="Ireland A."/>
            <person name="Larimer J."/>
            <person name="McCowan C."/>
            <person name="Murphy C."/>
            <person name="Pearson M."/>
            <person name="Poon T.W."/>
            <person name="Priest M."/>
            <person name="Roberts A."/>
            <person name="Saif S."/>
            <person name="Shea T."/>
            <person name="Sisk P."/>
            <person name="Sykes S."/>
            <person name="Wortman J."/>
            <person name="Nusbaum C."/>
            <person name="Birren B."/>
        </authorList>
    </citation>
    <scope>NUCLEOTIDE SEQUENCE [LARGE SCALE GENOMIC DNA]</scope>
    <source>
        <strain evidence="5 6">MS-1</strain>
    </source>
</reference>
<organism evidence="5 6">
    <name type="scientific">Parabacteroides gordonii MS-1 = DSM 23371</name>
    <dbReference type="NCBI Taxonomy" id="1203610"/>
    <lineage>
        <taxon>Bacteria</taxon>
        <taxon>Pseudomonadati</taxon>
        <taxon>Bacteroidota</taxon>
        <taxon>Bacteroidia</taxon>
        <taxon>Bacteroidales</taxon>
        <taxon>Tannerellaceae</taxon>
        <taxon>Parabacteroides</taxon>
    </lineage>
</organism>
<dbReference type="PANTHER" id="PTHR30349:SF64">
    <property type="entry name" value="PROPHAGE INTEGRASE INTD-RELATED"/>
    <property type="match status" value="1"/>
</dbReference>
<dbReference type="PATRIC" id="fig|1203610.3.peg.736"/>
<dbReference type="AlphaFoldDB" id="A0A0F5JQ64"/>
<accession>A0A0F5JQ64</accession>
<dbReference type="Gene3D" id="1.10.150.130">
    <property type="match status" value="1"/>
</dbReference>
<dbReference type="CDD" id="cd01185">
    <property type="entry name" value="INTN1_C_like"/>
    <property type="match status" value="1"/>
</dbReference>
<evidence type="ECO:0000313" key="5">
    <source>
        <dbReference type="EMBL" id="KKB59730.1"/>
    </source>
</evidence>
<dbReference type="RefSeq" id="WP_028728645.1">
    <property type="nucleotide sequence ID" value="NZ_AUAE01000034.1"/>
</dbReference>
<dbReference type="Gene3D" id="1.10.443.10">
    <property type="entry name" value="Intergrase catalytic core"/>
    <property type="match status" value="1"/>
</dbReference>
<protein>
    <recommendedName>
        <fullName evidence="4">Tyr recombinase domain-containing protein</fullName>
    </recommendedName>
</protein>
<dbReference type="InterPro" id="IPR013762">
    <property type="entry name" value="Integrase-like_cat_sf"/>
</dbReference>
<dbReference type="InterPro" id="IPR025269">
    <property type="entry name" value="SAM-like_dom"/>
</dbReference>
<keyword evidence="2" id="KW-0238">DNA-binding</keyword>
<comment type="caution">
    <text evidence="5">The sequence shown here is derived from an EMBL/GenBank/DDBJ whole genome shotgun (WGS) entry which is preliminary data.</text>
</comment>
<keyword evidence="6" id="KW-1185">Reference proteome</keyword>
<dbReference type="EMBL" id="AQHW01000003">
    <property type="protein sequence ID" value="KKB59730.1"/>
    <property type="molecule type" value="Genomic_DNA"/>
</dbReference>
<dbReference type="InterPro" id="IPR011010">
    <property type="entry name" value="DNA_brk_join_enz"/>
</dbReference>
<dbReference type="InterPro" id="IPR035386">
    <property type="entry name" value="Arm-DNA-bind_5"/>
</dbReference>
<dbReference type="Pfam" id="PF00589">
    <property type="entry name" value="Phage_integrase"/>
    <property type="match status" value="1"/>
</dbReference>
<gene>
    <name evidence="5" type="ORF">HMPREF1536_00711</name>
</gene>
<dbReference type="InterPro" id="IPR010998">
    <property type="entry name" value="Integrase_recombinase_N"/>
</dbReference>
<sequence>MAKQVKVKEPVRIRTKKLANGNESIYLDLYKDGDRVYEFLKLYLIPEKSKTDKEANRKTLELANAIKAKRIVELQNNEHGFKTNTTRSKMNLIQFVLHLADEQLAKSGNKRSYYYTLHSLAKHLEAYAGDKITFAKVDTEFVKGFIAYLRTAVNFNYENSKKKPKDETLSQNTQYNLYKKFTWVIRKAMLADIIVINPLDKVDNTDRPKPEEGQREFLTIEEIKKLMGTPCKDDMLKRSFLFCCLVGLRYSDVKNLLWGDLREDNNGEIILRLRVIKTKRYEDFPVSKEALKWLPEKTGSDENLIFTLPKNDNSNRKLKNWCTSAGIKKKISFHCSRHTAATLNLSLGVPIETVSKLLGHTKISTTQIYAKIIDKNKKAAVHKQDGIFD</sequence>
<dbReference type="Pfam" id="PF17293">
    <property type="entry name" value="Arm-DNA-bind_5"/>
    <property type="match status" value="1"/>
</dbReference>
<dbReference type="SUPFAM" id="SSF56349">
    <property type="entry name" value="DNA breaking-rejoining enzymes"/>
    <property type="match status" value="1"/>
</dbReference>
<dbReference type="PANTHER" id="PTHR30349">
    <property type="entry name" value="PHAGE INTEGRASE-RELATED"/>
    <property type="match status" value="1"/>
</dbReference>